<name>I3S2P2_LOTJA</name>
<accession>I3S2P2</accession>
<sequence length="30" mass="3335">MLSTPPRMAAANLERKGFQTLYSSFVPSSF</sequence>
<reference evidence="1" key="1">
    <citation type="submission" date="2012-05" db="EMBL/GenBank/DDBJ databases">
        <authorList>
            <person name="Krishnakumar V."/>
            <person name="Cheung F."/>
            <person name="Xiao Y."/>
            <person name="Chan A."/>
            <person name="Moskal W.A."/>
            <person name="Town C.D."/>
        </authorList>
    </citation>
    <scope>NUCLEOTIDE SEQUENCE</scope>
</reference>
<evidence type="ECO:0000313" key="1">
    <source>
        <dbReference type="EMBL" id="AFK34534.1"/>
    </source>
</evidence>
<proteinExistence type="evidence at transcript level"/>
<organism evidence="1">
    <name type="scientific">Lotus japonicus</name>
    <name type="common">Lotus corniculatus var. japonicus</name>
    <dbReference type="NCBI Taxonomy" id="34305"/>
    <lineage>
        <taxon>Eukaryota</taxon>
        <taxon>Viridiplantae</taxon>
        <taxon>Streptophyta</taxon>
        <taxon>Embryophyta</taxon>
        <taxon>Tracheophyta</taxon>
        <taxon>Spermatophyta</taxon>
        <taxon>Magnoliopsida</taxon>
        <taxon>eudicotyledons</taxon>
        <taxon>Gunneridae</taxon>
        <taxon>Pentapetalae</taxon>
        <taxon>rosids</taxon>
        <taxon>fabids</taxon>
        <taxon>Fabales</taxon>
        <taxon>Fabaceae</taxon>
        <taxon>Papilionoideae</taxon>
        <taxon>50 kb inversion clade</taxon>
        <taxon>NPAAA clade</taxon>
        <taxon>Hologalegina</taxon>
        <taxon>robinioid clade</taxon>
        <taxon>Loteae</taxon>
        <taxon>Lotus</taxon>
    </lineage>
</organism>
<dbReference type="AlphaFoldDB" id="I3S2P2"/>
<dbReference type="EMBL" id="BT134739">
    <property type="protein sequence ID" value="AFK34534.1"/>
    <property type="molecule type" value="mRNA"/>
</dbReference>
<protein>
    <submittedName>
        <fullName evidence="1">Uncharacterized protein</fullName>
    </submittedName>
</protein>